<name>A0ABS3YY15_9BACT</name>
<dbReference type="InterPro" id="IPR036942">
    <property type="entry name" value="Beta-barrel_TonB_sf"/>
</dbReference>
<organism evidence="12 13">
    <name type="scientific">Niastella soli</name>
    <dbReference type="NCBI Taxonomy" id="2821487"/>
    <lineage>
        <taxon>Bacteria</taxon>
        <taxon>Pseudomonadati</taxon>
        <taxon>Bacteroidota</taxon>
        <taxon>Chitinophagia</taxon>
        <taxon>Chitinophagales</taxon>
        <taxon>Chitinophagaceae</taxon>
        <taxon>Niastella</taxon>
    </lineage>
</organism>
<comment type="similarity">
    <text evidence="8 9">Belongs to the TonB-dependent receptor family.</text>
</comment>
<evidence type="ECO:0000256" key="9">
    <source>
        <dbReference type="RuleBase" id="RU003357"/>
    </source>
</evidence>
<dbReference type="InterPro" id="IPR000531">
    <property type="entry name" value="Beta-barrel_TonB"/>
</dbReference>
<evidence type="ECO:0000256" key="3">
    <source>
        <dbReference type="ARBA" id="ARBA00022452"/>
    </source>
</evidence>
<dbReference type="Gene3D" id="2.40.170.20">
    <property type="entry name" value="TonB-dependent receptor, beta-barrel domain"/>
    <property type="match status" value="1"/>
</dbReference>
<keyword evidence="7 8" id="KW-0998">Cell outer membrane</keyword>
<evidence type="ECO:0000313" key="12">
    <source>
        <dbReference type="EMBL" id="MBO9202814.1"/>
    </source>
</evidence>
<keyword evidence="3 8" id="KW-1134">Transmembrane beta strand</keyword>
<evidence type="ECO:0000256" key="4">
    <source>
        <dbReference type="ARBA" id="ARBA00022692"/>
    </source>
</evidence>
<evidence type="ECO:0000256" key="2">
    <source>
        <dbReference type="ARBA" id="ARBA00022448"/>
    </source>
</evidence>
<accession>A0ABS3YY15</accession>
<dbReference type="InterPro" id="IPR008969">
    <property type="entry name" value="CarboxyPept-like_regulatory"/>
</dbReference>
<dbReference type="SUPFAM" id="SSF49464">
    <property type="entry name" value="Carboxypeptidase regulatory domain-like"/>
    <property type="match status" value="1"/>
</dbReference>
<dbReference type="InterPro" id="IPR012910">
    <property type="entry name" value="Plug_dom"/>
</dbReference>
<dbReference type="NCBIfam" id="TIGR04057">
    <property type="entry name" value="SusC_RagA_signa"/>
    <property type="match status" value="1"/>
</dbReference>
<dbReference type="Pfam" id="PF07715">
    <property type="entry name" value="Plug"/>
    <property type="match status" value="1"/>
</dbReference>
<dbReference type="PROSITE" id="PS52016">
    <property type="entry name" value="TONB_DEPENDENT_REC_3"/>
    <property type="match status" value="1"/>
</dbReference>
<dbReference type="NCBIfam" id="TIGR04056">
    <property type="entry name" value="OMP_RagA_SusC"/>
    <property type="match status" value="1"/>
</dbReference>
<evidence type="ECO:0000256" key="7">
    <source>
        <dbReference type="ARBA" id="ARBA00023237"/>
    </source>
</evidence>
<evidence type="ECO:0000256" key="1">
    <source>
        <dbReference type="ARBA" id="ARBA00004571"/>
    </source>
</evidence>
<evidence type="ECO:0000313" key="13">
    <source>
        <dbReference type="Proteomes" id="UP000677244"/>
    </source>
</evidence>
<protein>
    <submittedName>
        <fullName evidence="12">SusC/RagA family TonB-linked outer membrane protein</fullName>
    </submittedName>
</protein>
<feature type="domain" description="TonB-dependent receptor plug" evidence="11">
    <location>
        <begin position="239"/>
        <end position="377"/>
    </location>
</feature>
<dbReference type="InterPro" id="IPR037066">
    <property type="entry name" value="Plug_dom_sf"/>
</dbReference>
<dbReference type="EMBL" id="JAGHKO010000005">
    <property type="protein sequence ID" value="MBO9202814.1"/>
    <property type="molecule type" value="Genomic_DNA"/>
</dbReference>
<reference evidence="12 13" key="1">
    <citation type="submission" date="2021-03" db="EMBL/GenBank/DDBJ databases">
        <title>Assistant Professor.</title>
        <authorList>
            <person name="Huq M.A."/>
        </authorList>
    </citation>
    <scope>NUCLEOTIDE SEQUENCE [LARGE SCALE GENOMIC DNA]</scope>
    <source>
        <strain evidence="12 13">MAH-29</strain>
    </source>
</reference>
<keyword evidence="2 8" id="KW-0813">Transport</keyword>
<gene>
    <name evidence="12" type="ORF">J7I42_21170</name>
</gene>
<evidence type="ECO:0000256" key="8">
    <source>
        <dbReference type="PROSITE-ProRule" id="PRU01360"/>
    </source>
</evidence>
<dbReference type="SUPFAM" id="SSF56935">
    <property type="entry name" value="Porins"/>
    <property type="match status" value="1"/>
</dbReference>
<dbReference type="Gene3D" id="2.170.130.10">
    <property type="entry name" value="TonB-dependent receptor, plug domain"/>
    <property type="match status" value="1"/>
</dbReference>
<keyword evidence="4 8" id="KW-0812">Transmembrane</keyword>
<dbReference type="InterPro" id="IPR039426">
    <property type="entry name" value="TonB-dep_rcpt-like"/>
</dbReference>
<keyword evidence="13" id="KW-1185">Reference proteome</keyword>
<dbReference type="Pfam" id="PF13715">
    <property type="entry name" value="CarbopepD_reg_2"/>
    <property type="match status" value="1"/>
</dbReference>
<dbReference type="Pfam" id="PF00593">
    <property type="entry name" value="TonB_dep_Rec_b-barrel"/>
    <property type="match status" value="1"/>
</dbReference>
<feature type="domain" description="TonB-dependent receptor-like beta-barrel" evidence="10">
    <location>
        <begin position="554"/>
        <end position="1088"/>
    </location>
</feature>
<keyword evidence="6 8" id="KW-0472">Membrane</keyword>
<comment type="subcellular location">
    <subcellularLocation>
        <location evidence="1 8">Cell outer membrane</location>
        <topology evidence="1 8">Multi-pass membrane protein</topology>
    </subcellularLocation>
</comment>
<dbReference type="InterPro" id="IPR023997">
    <property type="entry name" value="TonB-dep_OMP_SusC/RagA_CS"/>
</dbReference>
<keyword evidence="5 9" id="KW-0798">TonB box</keyword>
<sequence length="1121" mass="123247">MQDYAACKVPFFDGTKPKLFPLKGAIRKILLVMRITAMLLLAATLQVSAKSWSQEKITLSVTNAPMEQVFNSITAQTGLSFLYRPEYVRGKTVTINVANATLKAVMEICLKEQQLNYTVVGKIVGVHPVKSSGKIGELQSQQQIDQGDIKGRVLTKEGEPLVSANVVNKRTGKGTITDANGGFLLHDCNLNDIIVISYTGFAPRNIKISEFITLTLVMEPAINQLDQVVMQAYGTTTQRLSTGSIAKVTAEEISKQPVVNPLQALQGKVPGLIISQTNGYASAPFKVEIRGRNNINGIFSGEPLFVIDGVPLTIMEITDNPDNYSIGSKGLIQNGFVGPALGQSPFFNINPSDIESIEILKDADATSIYGSRGSNGVILVTTKKGKAGKSKLDVNANLGISEVSRYWDMLDTKQYLQMRREAFTNAGQNMTAGNAFDLLVWDTTRYTDWQRAIWGGTGKNVNIQTSLSGGDSRTSFRIGVGYNRITNILTTSGADQRGAFSFNVNHKNANQKLTISLTGNYTVTQSGMVNVSINAVTLPPNAPPILDLSGKPNYQGWAPFRSQYPFAGLFQPYSAKTHLLTSNLTIGYEIIKGLSVKGSFGFNNAQNAQESFEPISSQDPKISPLGNASFGNNVNRNWIIEPQIEYSSFWSKGKINVLVGGSKQENITKGDYFSGSGYTTDALLHTISNAPTRFASSNYGQYKYAAIFARVNYNWENKYLLNLSARRDGSSTFGPGKQFGNFGSIGVGWIFSEEQLIKRIKFLNFGKLRGSYGTTGGEGPSYGYLTRWQIQDQNYSDISPLAPIQHYNPDYRWQVNRKIEAALELGLFKDRINLLISWYRNRCDNQLVAVPIPDFTGFSDVTSNSPALVENSGWEYSANIKIVEAKEFKWSVSINAGFNKNKLISYPGFELSPYASTLAIGYPLNIRKLLHYTGVDPETGKYTFEDKNKDGSVRNNSSDYFIYDVSPKCSGGLGNILSYKGLSLSLFFNFTKQTGRNALAGLLAGSMANMPTLVLQRWRKQGDITNVARFTSIQRSEDIFFKGFSDGIYTDASFVRLQNASISYSLPKSVIKKAGLQNCNIYLQAQNLFVITNYKGIDPETQNFGGMPPSRVVVGGISFSF</sequence>
<proteinExistence type="inferred from homology"/>
<evidence type="ECO:0000259" key="10">
    <source>
        <dbReference type="Pfam" id="PF00593"/>
    </source>
</evidence>
<dbReference type="InterPro" id="IPR023996">
    <property type="entry name" value="TonB-dep_OMP_SusC/RagA"/>
</dbReference>
<dbReference type="RefSeq" id="WP_209140867.1">
    <property type="nucleotide sequence ID" value="NZ_JAGHKO010000005.1"/>
</dbReference>
<evidence type="ECO:0000256" key="6">
    <source>
        <dbReference type="ARBA" id="ARBA00023136"/>
    </source>
</evidence>
<comment type="caution">
    <text evidence="12">The sequence shown here is derived from an EMBL/GenBank/DDBJ whole genome shotgun (WGS) entry which is preliminary data.</text>
</comment>
<evidence type="ECO:0000256" key="5">
    <source>
        <dbReference type="ARBA" id="ARBA00023077"/>
    </source>
</evidence>
<dbReference type="Proteomes" id="UP000677244">
    <property type="component" value="Unassembled WGS sequence"/>
</dbReference>
<evidence type="ECO:0000259" key="11">
    <source>
        <dbReference type="Pfam" id="PF07715"/>
    </source>
</evidence>